<name>A0A3L9XYK3_9RHOB</name>
<comment type="caution">
    <text evidence="2">The sequence shown here is derived from an EMBL/GenBank/DDBJ whole genome shotgun (WGS) entry which is preliminary data.</text>
</comment>
<accession>A0A3L9XYK3</accession>
<evidence type="ECO:0000313" key="3">
    <source>
        <dbReference type="Proteomes" id="UP000281343"/>
    </source>
</evidence>
<dbReference type="Proteomes" id="UP000281343">
    <property type="component" value="Unassembled WGS sequence"/>
</dbReference>
<keyword evidence="3" id="KW-1185">Reference proteome</keyword>
<feature type="chain" id="PRO_5018046980" evidence="1">
    <location>
        <begin position="17"/>
        <end position="124"/>
    </location>
</feature>
<organism evidence="2 3">
    <name type="scientific">Rhodophyticola porphyridii</name>
    <dbReference type="NCBI Taxonomy" id="1852017"/>
    <lineage>
        <taxon>Bacteria</taxon>
        <taxon>Pseudomonadati</taxon>
        <taxon>Pseudomonadota</taxon>
        <taxon>Alphaproteobacteria</taxon>
        <taxon>Rhodobacterales</taxon>
        <taxon>Roseobacteraceae</taxon>
        <taxon>Rhodophyticola</taxon>
    </lineage>
</organism>
<proteinExistence type="predicted"/>
<dbReference type="EMBL" id="RCNT01000006">
    <property type="protein sequence ID" value="RMA41629.1"/>
    <property type="molecule type" value="Genomic_DNA"/>
</dbReference>
<sequence>MPRALILPTAAALALAACTIGPPRPLSVSLTDTTITVPMSNGTTCTDTAPPGAATGWTGRLQGCPTAYAYTVEIDDRTNPVRYVLEEIFTALGGPDVIAPLATVTITDSTGRTRTFASPPPPEN</sequence>
<keyword evidence="1" id="KW-0732">Signal</keyword>
<dbReference type="OrthoDB" id="7872928at2"/>
<dbReference type="RefSeq" id="WP_121898343.1">
    <property type="nucleotide sequence ID" value="NZ_RCNT01000006.1"/>
</dbReference>
<dbReference type="PROSITE" id="PS51257">
    <property type="entry name" value="PROKAR_LIPOPROTEIN"/>
    <property type="match status" value="1"/>
</dbReference>
<evidence type="ECO:0000313" key="2">
    <source>
        <dbReference type="EMBL" id="RMA41629.1"/>
    </source>
</evidence>
<reference evidence="2 3" key="1">
    <citation type="submission" date="2018-10" db="EMBL/GenBank/DDBJ databases">
        <authorList>
            <person name="Jung H.S."/>
            <person name="Jeon C.O."/>
        </authorList>
    </citation>
    <scope>NUCLEOTIDE SEQUENCE [LARGE SCALE GENOMIC DNA]</scope>
    <source>
        <strain evidence="2 3">MA-7-27</strain>
    </source>
</reference>
<dbReference type="AlphaFoldDB" id="A0A3L9XYK3"/>
<feature type="signal peptide" evidence="1">
    <location>
        <begin position="1"/>
        <end position="16"/>
    </location>
</feature>
<protein>
    <submittedName>
        <fullName evidence="2">Uncharacterized protein</fullName>
    </submittedName>
</protein>
<evidence type="ECO:0000256" key="1">
    <source>
        <dbReference type="SAM" id="SignalP"/>
    </source>
</evidence>
<gene>
    <name evidence="2" type="ORF">D9R08_12170</name>
</gene>